<dbReference type="InterPro" id="IPR011055">
    <property type="entry name" value="Dup_hybrid_motif"/>
</dbReference>
<feature type="coiled-coil region" evidence="2">
    <location>
        <begin position="71"/>
        <end position="161"/>
    </location>
</feature>
<feature type="domain" description="Peptidoglycan hydrolase PcsB coiled-coil" evidence="3">
    <location>
        <begin position="18"/>
        <end position="90"/>
    </location>
</feature>
<comment type="caution">
    <text evidence="4">The sequence shown here is derived from an EMBL/GenBank/DDBJ whole genome shotgun (WGS) entry which is preliminary data.</text>
</comment>
<dbReference type="Gene3D" id="6.10.250.3150">
    <property type="match status" value="1"/>
</dbReference>
<keyword evidence="1" id="KW-0732">Signal</keyword>
<dbReference type="AlphaFoldDB" id="J9G8E4"/>
<reference evidence="4" key="1">
    <citation type="journal article" date="2012" name="PLoS ONE">
        <title>Gene sets for utilization of primary and secondary nutrition supplies in the distal gut of endangered iberian lynx.</title>
        <authorList>
            <person name="Alcaide M."/>
            <person name="Messina E."/>
            <person name="Richter M."/>
            <person name="Bargiela R."/>
            <person name="Peplies J."/>
            <person name="Huws S.A."/>
            <person name="Newbold C.J."/>
            <person name="Golyshin P.N."/>
            <person name="Simon M.A."/>
            <person name="Lopez G."/>
            <person name="Yakimov M.M."/>
            <person name="Ferrer M."/>
        </authorList>
    </citation>
    <scope>NUCLEOTIDE SEQUENCE</scope>
</reference>
<dbReference type="EMBL" id="AMCI01004466">
    <property type="protein sequence ID" value="EJW98027.1"/>
    <property type="molecule type" value="Genomic_DNA"/>
</dbReference>
<evidence type="ECO:0000259" key="3">
    <source>
        <dbReference type="Pfam" id="PF24568"/>
    </source>
</evidence>
<organism evidence="4">
    <name type="scientific">gut metagenome</name>
    <dbReference type="NCBI Taxonomy" id="749906"/>
    <lineage>
        <taxon>unclassified sequences</taxon>
        <taxon>metagenomes</taxon>
        <taxon>organismal metagenomes</taxon>
    </lineage>
</organism>
<accession>J9G8E4</accession>
<name>J9G8E4_9ZZZZ</name>
<protein>
    <submittedName>
        <fullName evidence="4">Peptidase, M23/M37 family</fullName>
    </submittedName>
</protein>
<sequence length="241" mass="26365">MNQINHKIEEIAEQEQAIADQQAVIDERWEGFQNRMLAMQIMHDSGAVAMITSAQSMYDLLNFSKALQQISQKDTEILEEMNRQRQILEEEKSKLEAAKGDLESAKTSLESKQSQLAENIRQQDQNISTQDALAQAQSEVVAEAQKRADEAERQYDAWIKQNASSGSGQSAEGFIWPLPAGSPGRVTCEFGATQNINGVISPGHKGMDIGGLPIGTPIVASHNGVGKATAPQLDLWQCGDD</sequence>
<proteinExistence type="predicted"/>
<evidence type="ECO:0000256" key="1">
    <source>
        <dbReference type="ARBA" id="ARBA00022729"/>
    </source>
</evidence>
<keyword evidence="2" id="KW-0175">Coiled coil</keyword>
<dbReference type="InterPro" id="IPR057309">
    <property type="entry name" value="PcsB_CC"/>
</dbReference>
<evidence type="ECO:0000256" key="2">
    <source>
        <dbReference type="SAM" id="Coils"/>
    </source>
</evidence>
<dbReference type="SUPFAM" id="SSF51261">
    <property type="entry name" value="Duplicated hybrid motif"/>
    <property type="match status" value="1"/>
</dbReference>
<evidence type="ECO:0000313" key="4">
    <source>
        <dbReference type="EMBL" id="EJW98027.1"/>
    </source>
</evidence>
<gene>
    <name evidence="4" type="ORF">EVA_13867</name>
</gene>
<dbReference type="Pfam" id="PF24568">
    <property type="entry name" value="CC_PcsB"/>
    <property type="match status" value="1"/>
</dbReference>